<evidence type="ECO:0000313" key="3">
    <source>
        <dbReference type="EMBL" id="MDO6963682.1"/>
    </source>
</evidence>
<keyword evidence="1" id="KW-0472">Membrane</keyword>
<dbReference type="RefSeq" id="WP_304375596.1">
    <property type="nucleotide sequence ID" value="NZ_JAUOZU010000006.1"/>
</dbReference>
<comment type="caution">
    <text evidence="3">The sequence shown here is derived from an EMBL/GenBank/DDBJ whole genome shotgun (WGS) entry which is preliminary data.</text>
</comment>
<feature type="transmembrane region" description="Helical" evidence="1">
    <location>
        <begin position="104"/>
        <end position="127"/>
    </location>
</feature>
<keyword evidence="1" id="KW-0812">Transmembrane</keyword>
<evidence type="ECO:0000259" key="2">
    <source>
        <dbReference type="Pfam" id="PF01569"/>
    </source>
</evidence>
<gene>
    <name evidence="3" type="ORF">Q4481_06915</name>
</gene>
<feature type="transmembrane region" description="Helical" evidence="1">
    <location>
        <begin position="216"/>
        <end position="237"/>
    </location>
</feature>
<proteinExistence type="predicted"/>
<dbReference type="EMBL" id="JAUOZU010000006">
    <property type="protein sequence ID" value="MDO6963682.1"/>
    <property type="molecule type" value="Genomic_DNA"/>
</dbReference>
<reference evidence="3" key="2">
    <citation type="submission" date="2023-07" db="EMBL/GenBank/DDBJ databases">
        <authorList>
            <person name="Shen H."/>
        </authorList>
    </citation>
    <scope>NUCLEOTIDE SEQUENCE</scope>
    <source>
        <strain evidence="3">TNR-22</strain>
    </source>
</reference>
<feature type="transmembrane region" description="Helical" evidence="1">
    <location>
        <begin position="12"/>
        <end position="32"/>
    </location>
</feature>
<sequence length="255" mass="27102">MILHPPKTASALSNAILLAIILLALIGLFNALPWLDTAMSRQFCQMIAEEPDDPLRLACSGFPAARSPVLYALRMILFYLPPAALMILLANASWNILRDRRPGLMASVPELAAAYLIGPILIVNSMLKTFSGRPRPYESIEFGGMLPFVPAGDFSGLCSGNCSFASGEAAAAGWLLWVVALLAKAGRPRLAFVLAAAALATPALRVVMGGHYLSDAITGFLIGVASYPLAVMANRIVTEAGKLMKQSFTALERTG</sequence>
<dbReference type="SUPFAM" id="SSF48317">
    <property type="entry name" value="Acid phosphatase/Vanadium-dependent haloperoxidase"/>
    <property type="match status" value="1"/>
</dbReference>
<protein>
    <submittedName>
        <fullName evidence="3">Phosphatase PAP2 family protein</fullName>
    </submittedName>
</protein>
<name>A0ABT8YJN5_9HYPH</name>
<feature type="transmembrane region" description="Helical" evidence="1">
    <location>
        <begin position="190"/>
        <end position="210"/>
    </location>
</feature>
<keyword evidence="4" id="KW-1185">Reference proteome</keyword>
<feature type="transmembrane region" description="Helical" evidence="1">
    <location>
        <begin position="71"/>
        <end position="92"/>
    </location>
</feature>
<organism evidence="3 4">
    <name type="scientific">Rhizobium alvei</name>
    <dbReference type="NCBI Taxonomy" id="1132659"/>
    <lineage>
        <taxon>Bacteria</taxon>
        <taxon>Pseudomonadati</taxon>
        <taxon>Pseudomonadota</taxon>
        <taxon>Alphaproteobacteria</taxon>
        <taxon>Hyphomicrobiales</taxon>
        <taxon>Rhizobiaceae</taxon>
        <taxon>Rhizobium/Agrobacterium group</taxon>
        <taxon>Rhizobium</taxon>
    </lineage>
</organism>
<keyword evidence="1" id="KW-1133">Transmembrane helix</keyword>
<dbReference type="Gene3D" id="1.20.144.10">
    <property type="entry name" value="Phosphatidic acid phosphatase type 2/haloperoxidase"/>
    <property type="match status" value="1"/>
</dbReference>
<evidence type="ECO:0000313" key="4">
    <source>
        <dbReference type="Proteomes" id="UP001174932"/>
    </source>
</evidence>
<reference evidence="3" key="1">
    <citation type="journal article" date="2015" name="Int. J. Syst. Evol. Microbiol.">
        <title>Rhizobium alvei sp. nov., isolated from a freshwater river.</title>
        <authorList>
            <person name="Sheu S.Y."/>
            <person name="Huang H.W."/>
            <person name="Young C.C."/>
            <person name="Chen W.M."/>
        </authorList>
    </citation>
    <scope>NUCLEOTIDE SEQUENCE</scope>
    <source>
        <strain evidence="3">TNR-22</strain>
    </source>
</reference>
<dbReference type="Pfam" id="PF01569">
    <property type="entry name" value="PAP2"/>
    <property type="match status" value="1"/>
</dbReference>
<dbReference type="InterPro" id="IPR036938">
    <property type="entry name" value="PAP2/HPO_sf"/>
</dbReference>
<dbReference type="Proteomes" id="UP001174932">
    <property type="component" value="Unassembled WGS sequence"/>
</dbReference>
<dbReference type="InterPro" id="IPR000326">
    <property type="entry name" value="PAP2/HPO"/>
</dbReference>
<evidence type="ECO:0000256" key="1">
    <source>
        <dbReference type="SAM" id="Phobius"/>
    </source>
</evidence>
<accession>A0ABT8YJN5</accession>
<feature type="domain" description="Phosphatidic acid phosphatase type 2/haloperoxidase" evidence="2">
    <location>
        <begin position="115"/>
        <end position="227"/>
    </location>
</feature>
<feature type="transmembrane region" description="Helical" evidence="1">
    <location>
        <begin position="164"/>
        <end position="183"/>
    </location>
</feature>